<dbReference type="PANTHER" id="PTHR13696">
    <property type="entry name" value="P-LOOP CONTAINING NUCLEOSIDE TRIPHOSPHATE HYDROLASE"/>
    <property type="match status" value="1"/>
</dbReference>
<dbReference type="InterPro" id="IPR025669">
    <property type="entry name" value="AAA_dom"/>
</dbReference>
<geneLocation type="plasmid" evidence="2 3">
    <name>pMBL6842</name>
</geneLocation>
<organism evidence="2 3">
    <name type="scientific">Pseudoalteromonas rubra</name>
    <dbReference type="NCBI Taxonomy" id="43658"/>
    <lineage>
        <taxon>Bacteria</taxon>
        <taxon>Pseudomonadati</taxon>
        <taxon>Pseudomonadota</taxon>
        <taxon>Gammaproteobacteria</taxon>
        <taxon>Alteromonadales</taxon>
        <taxon>Pseudoalteromonadaceae</taxon>
        <taxon>Pseudoalteromonas</taxon>
    </lineage>
</organism>
<name>A0A0U3IGJ7_9GAMM</name>
<dbReference type="PANTHER" id="PTHR13696:SF98">
    <property type="entry name" value="PLASMID PARTITION PROTEIN A"/>
    <property type="match status" value="1"/>
</dbReference>
<evidence type="ECO:0000313" key="2">
    <source>
        <dbReference type="EMBL" id="ALU46167.1"/>
    </source>
</evidence>
<evidence type="ECO:0000313" key="3">
    <source>
        <dbReference type="Proteomes" id="UP000069015"/>
    </source>
</evidence>
<dbReference type="SUPFAM" id="SSF52540">
    <property type="entry name" value="P-loop containing nucleoside triphosphate hydrolases"/>
    <property type="match status" value="1"/>
</dbReference>
<sequence length="419" mass="47230">MDKNTFNAIEFVRALSDRVEARDKQQGDQKVFVGKAREEVDRLILNHSVSASKASQILGLRHDQFKALVLKAEEEGIIDPVIRGQVKHHYTQAHLHALLDFIDAPAYKDKLSEAVIMAITSLKGGTGKTTTASNIATSIALMTQQRPRVLLIDLDPQGSQSQFAGINTDDEQNFLTAVDLIVGEREHQELGIDCLYGMYREEGYSHEQLVKNSVCDTHLPNFKVLPAHPDDTRFEGYIWESILAGSHNPISLLRDKVIQYLKDDFDFILIDTMPQSNPVVWSAMEAANALLVPVTPHELDWKATKSMIKSLERAFSNSPSKGENINWIKFLAVNYESDHNRDFEILARMKHCLNDALFSNQILRSAAFEKAAQSQCTVPDIRKSERLCTPRQLEKAQMSLSATVHELMMFILTEVQGER</sequence>
<keyword evidence="2" id="KW-0614">Plasmid</keyword>
<accession>A0A0U3IGJ7</accession>
<dbReference type="RefSeq" id="WP_058799002.1">
    <property type="nucleotide sequence ID" value="NZ_CP013613.1"/>
</dbReference>
<dbReference type="Pfam" id="PF13614">
    <property type="entry name" value="AAA_31"/>
    <property type="match status" value="1"/>
</dbReference>
<dbReference type="EMBL" id="CP013613">
    <property type="protein sequence ID" value="ALU46167.1"/>
    <property type="molecule type" value="Genomic_DNA"/>
</dbReference>
<feature type="domain" description="AAA" evidence="1">
    <location>
        <begin position="116"/>
        <end position="313"/>
    </location>
</feature>
<dbReference type="CDD" id="cd02042">
    <property type="entry name" value="ParAB_family"/>
    <property type="match status" value="1"/>
</dbReference>
<protein>
    <recommendedName>
        <fullName evidence="1">AAA domain-containing protein</fullName>
    </recommendedName>
</protein>
<reference evidence="2 3" key="1">
    <citation type="submission" date="2015-12" db="EMBL/GenBank/DDBJ databases">
        <title>Complete genome sequence of Pseudoalteromonas rubra SCSIO 6842, harboring a conjugative plasmid.</title>
        <authorList>
            <person name="Li B."/>
            <person name="Wang X."/>
        </authorList>
    </citation>
    <scope>NUCLEOTIDE SEQUENCE [LARGE SCALE GENOMIC DNA]</scope>
    <source>
        <strain evidence="2 3">SCSIO 6842</strain>
        <plasmid evidence="3">Plasmid pMBL6842</plasmid>
    </source>
</reference>
<gene>
    <name evidence="2" type="ORF">AT705_24705</name>
</gene>
<proteinExistence type="predicted"/>
<dbReference type="InterPro" id="IPR027417">
    <property type="entry name" value="P-loop_NTPase"/>
</dbReference>
<dbReference type="InterPro" id="IPR050678">
    <property type="entry name" value="DNA_Partitioning_ATPase"/>
</dbReference>
<dbReference type="Proteomes" id="UP000069015">
    <property type="component" value="Plasmid pMBL6842"/>
</dbReference>
<dbReference type="AlphaFoldDB" id="A0A0U3IGJ7"/>
<dbReference type="KEGG" id="prr:AT705_24705"/>
<evidence type="ECO:0000259" key="1">
    <source>
        <dbReference type="Pfam" id="PF13614"/>
    </source>
</evidence>
<dbReference type="Gene3D" id="3.40.50.300">
    <property type="entry name" value="P-loop containing nucleotide triphosphate hydrolases"/>
    <property type="match status" value="1"/>
</dbReference>